<dbReference type="InterPro" id="IPR055128">
    <property type="entry name" value="HypF_C_2"/>
</dbReference>
<proteinExistence type="inferred from homology"/>
<keyword evidence="4" id="KW-1185">Reference proteome</keyword>
<dbReference type="AlphaFoldDB" id="A4CGN1"/>
<dbReference type="Gene3D" id="3.30.110.120">
    <property type="match status" value="1"/>
</dbReference>
<organism evidence="3 4">
    <name type="scientific">Robiginitalea biformata (strain ATCC BAA-864 / DSM 15991 / KCTC 12146 / HTCC2501)</name>
    <dbReference type="NCBI Taxonomy" id="313596"/>
    <lineage>
        <taxon>Bacteria</taxon>
        <taxon>Pseudomonadati</taxon>
        <taxon>Bacteroidota</taxon>
        <taxon>Flavobacteriia</taxon>
        <taxon>Flavobacteriales</taxon>
        <taxon>Flavobacteriaceae</taxon>
        <taxon>Robiginitalea</taxon>
    </lineage>
</organism>
<dbReference type="Gene3D" id="3.90.870.40">
    <property type="match status" value="1"/>
</dbReference>
<dbReference type="Gene3D" id="3.30.420.360">
    <property type="match status" value="1"/>
</dbReference>
<dbReference type="Pfam" id="PF17788">
    <property type="entry name" value="HypF_C"/>
    <property type="match status" value="1"/>
</dbReference>
<dbReference type="STRING" id="313596.RB2501_04305"/>
<evidence type="ECO:0000256" key="1">
    <source>
        <dbReference type="ARBA" id="ARBA00008097"/>
    </source>
</evidence>
<dbReference type="GO" id="GO:0051604">
    <property type="term" value="P:protein maturation"/>
    <property type="evidence" value="ECO:0007669"/>
    <property type="project" value="TreeGrafter"/>
</dbReference>
<dbReference type="InterPro" id="IPR004421">
    <property type="entry name" value="Carbamoyltransferase_HypF"/>
</dbReference>
<evidence type="ECO:0000313" key="4">
    <source>
        <dbReference type="Proteomes" id="UP000009049"/>
    </source>
</evidence>
<dbReference type="Pfam" id="PF22521">
    <property type="entry name" value="HypF_C_2"/>
    <property type="match status" value="1"/>
</dbReference>
<dbReference type="PANTHER" id="PTHR42959">
    <property type="entry name" value="CARBAMOYLTRANSFERASE"/>
    <property type="match status" value="1"/>
</dbReference>
<dbReference type="GO" id="GO:0016743">
    <property type="term" value="F:carboxyl- or carbamoyltransferase activity"/>
    <property type="evidence" value="ECO:0007669"/>
    <property type="project" value="InterPro"/>
</dbReference>
<dbReference type="Pfam" id="PF01300">
    <property type="entry name" value="Sua5_yciO_yrdC"/>
    <property type="match status" value="1"/>
</dbReference>
<dbReference type="Gene3D" id="3.30.420.40">
    <property type="match status" value="1"/>
</dbReference>
<protein>
    <submittedName>
        <fullName evidence="3">Transcriptional regulatory protein HypF</fullName>
    </submittedName>
</protein>
<dbReference type="HOGENOM" id="CLU_009164_0_0_10"/>
<dbReference type="SUPFAM" id="SSF55821">
    <property type="entry name" value="YrdC/RibB"/>
    <property type="match status" value="1"/>
</dbReference>
<dbReference type="InterPro" id="IPR051060">
    <property type="entry name" value="Carbamoyltrans_HypF-like"/>
</dbReference>
<comment type="similarity">
    <text evidence="1">Belongs to the carbamoyltransferase HypF family.</text>
</comment>
<dbReference type="EMBL" id="CP001712">
    <property type="protein sequence ID" value="EAR16089.1"/>
    <property type="molecule type" value="Genomic_DNA"/>
</dbReference>
<evidence type="ECO:0000259" key="2">
    <source>
        <dbReference type="PROSITE" id="PS51163"/>
    </source>
</evidence>
<feature type="domain" description="YrdC-like" evidence="2">
    <location>
        <begin position="16"/>
        <end position="205"/>
    </location>
</feature>
<dbReference type="KEGG" id="rbi:RB2501_04305"/>
<accession>A4CGN1</accession>
<dbReference type="eggNOG" id="COG0068">
    <property type="taxonomic scope" value="Bacteria"/>
</dbReference>
<dbReference type="NCBIfam" id="TIGR00143">
    <property type="entry name" value="hypF"/>
    <property type="match status" value="1"/>
</dbReference>
<name>A4CGN1_ROBBH</name>
<dbReference type="PANTHER" id="PTHR42959:SF1">
    <property type="entry name" value="CARBAMOYLTRANSFERASE HYPF"/>
    <property type="match status" value="1"/>
</dbReference>
<evidence type="ECO:0000313" key="3">
    <source>
        <dbReference type="EMBL" id="EAR16089.1"/>
    </source>
</evidence>
<reference evidence="3 4" key="1">
    <citation type="journal article" date="2009" name="J. Bacteriol.">
        <title>Complete genome sequence of Robiginitalea biformata HTCC2501.</title>
        <authorList>
            <person name="Oh H.M."/>
            <person name="Giovannoni S.J."/>
            <person name="Lee K."/>
            <person name="Ferriera S."/>
            <person name="Johnson J."/>
            <person name="Cho J.C."/>
        </authorList>
    </citation>
    <scope>NUCLEOTIDE SEQUENCE [LARGE SCALE GENOMIC DNA]</scope>
    <source>
        <strain evidence="4">ATCC BAA-864 / HTCC2501 / KCTC 12146</strain>
    </source>
</reference>
<dbReference type="InterPro" id="IPR017945">
    <property type="entry name" value="DHBP_synth_RibB-like_a/b_dom"/>
</dbReference>
<dbReference type="PROSITE" id="PS51163">
    <property type="entry name" value="YRDC"/>
    <property type="match status" value="1"/>
</dbReference>
<dbReference type="Proteomes" id="UP000009049">
    <property type="component" value="Chromosome"/>
</dbReference>
<sequence length="577" mass="65249">MALWNNKGQKIEANTQLAIDKIIRFWEEGKIIAIKGIGGYLLTCDATNPKAIQTLRKRKHRPSKPFACMYPNINKIEQDCYVDSTEQQMLTGEVAPILLLQLRKKSVDIALSDIAPGLNQIGVMLPYTPLYLLLMQAFGKPIVATSGNLSNASIVFEDKKIFSELSGIWDFALTNDREIVTPQDDSVMRFSPFKKQPILIRRSRGVAPNYFWPDIPTEQKTILALGASQKSAFGLLFGGLFYLSQYLGDLTYLESAENLKRTIEHFVNLLNCKPEVILVDKHPDYYSTEYGKHLRDANRTKLVYIQHHFAHFAGVLSEHSLLQKSKRVLGIVWDGAGYGNDRNIWGGEFLVYENKKIKRLSHIAYVPLILGDKMAGEPRLSALSHSGQNPAILPLLKDKFSTKEWKIYQRLLDKTPPLKTSSMGRLFDAVACLLGIMDTQTYEGEAALRLETMAQTYFDRHEDTLDSGYDTQISYLDGISTMPIIEGVVKDLNNGTAKDEIAFKFHYSLVKMVEEIALENTIEKIAFSGGVFQNGLLVDLLMMHLENRFQLYFHQQVSPNDEGIALGQLAYYQNIEE</sequence>
<dbReference type="InterPro" id="IPR006070">
    <property type="entry name" value="Sua5-like_dom"/>
</dbReference>
<gene>
    <name evidence="3" type="ordered locus">RB2501_04305</name>
</gene>
<dbReference type="InterPro" id="IPR041440">
    <property type="entry name" value="HypF_C"/>
</dbReference>
<dbReference type="GO" id="GO:0003725">
    <property type="term" value="F:double-stranded RNA binding"/>
    <property type="evidence" value="ECO:0007669"/>
    <property type="project" value="InterPro"/>
</dbReference>
<dbReference type="GO" id="GO:0008270">
    <property type="term" value="F:zinc ion binding"/>
    <property type="evidence" value="ECO:0007669"/>
    <property type="project" value="TreeGrafter"/>
</dbReference>